<dbReference type="PANTHER" id="PTHR31157">
    <property type="entry name" value="SCP DOMAIN-CONTAINING PROTEIN"/>
    <property type="match status" value="1"/>
</dbReference>
<evidence type="ECO:0000259" key="2">
    <source>
        <dbReference type="Pfam" id="PF00188"/>
    </source>
</evidence>
<dbReference type="InterPro" id="IPR035940">
    <property type="entry name" value="CAP_sf"/>
</dbReference>
<dbReference type="RefSeq" id="WP_409659183.1">
    <property type="nucleotide sequence ID" value="NZ_JBKBUW010000096.1"/>
</dbReference>
<dbReference type="Pfam" id="PF00188">
    <property type="entry name" value="CAP"/>
    <property type="match status" value="1"/>
</dbReference>
<proteinExistence type="predicted"/>
<feature type="domain" description="SCP" evidence="2">
    <location>
        <begin position="57"/>
        <end position="183"/>
    </location>
</feature>
<dbReference type="EMBL" id="DSWI01000009">
    <property type="protein sequence ID" value="HFG19695.1"/>
    <property type="molecule type" value="Genomic_DNA"/>
</dbReference>
<dbReference type="PROSITE" id="PS51257">
    <property type="entry name" value="PROKAR_LIPOPROTEIN"/>
    <property type="match status" value="1"/>
</dbReference>
<name>A0A7C3DFY6_MEIRU</name>
<dbReference type="SUPFAM" id="SSF55797">
    <property type="entry name" value="PR-1-like"/>
    <property type="match status" value="1"/>
</dbReference>
<protein>
    <submittedName>
        <fullName evidence="3">CAP domain-containing protein</fullName>
    </submittedName>
</protein>
<evidence type="ECO:0000313" key="3">
    <source>
        <dbReference type="EMBL" id="HFG19695.1"/>
    </source>
</evidence>
<dbReference type="PANTHER" id="PTHR31157:SF1">
    <property type="entry name" value="SCP DOMAIN-CONTAINING PROTEIN"/>
    <property type="match status" value="1"/>
</dbReference>
<dbReference type="AlphaFoldDB" id="A0A7C3DFY6"/>
<gene>
    <name evidence="3" type="ORF">ENS82_03100</name>
</gene>
<evidence type="ECO:0000256" key="1">
    <source>
        <dbReference type="SAM" id="SignalP"/>
    </source>
</evidence>
<feature type="signal peptide" evidence="1">
    <location>
        <begin position="1"/>
        <end position="20"/>
    </location>
</feature>
<dbReference type="InterPro" id="IPR014044">
    <property type="entry name" value="CAP_dom"/>
</dbReference>
<dbReference type="CDD" id="cd05379">
    <property type="entry name" value="CAP_bacterial"/>
    <property type="match status" value="1"/>
</dbReference>
<reference evidence="3" key="1">
    <citation type="journal article" date="2020" name="mSystems">
        <title>Genome- and Community-Level Interaction Insights into Carbon Utilization and Element Cycling Functions of Hydrothermarchaeota in Hydrothermal Sediment.</title>
        <authorList>
            <person name="Zhou Z."/>
            <person name="Liu Y."/>
            <person name="Xu W."/>
            <person name="Pan J."/>
            <person name="Luo Z.H."/>
            <person name="Li M."/>
        </authorList>
    </citation>
    <scope>NUCLEOTIDE SEQUENCE [LARGE SCALE GENOMIC DNA]</scope>
    <source>
        <strain evidence="3">SpSt-524</strain>
    </source>
</reference>
<dbReference type="Gene3D" id="3.40.33.10">
    <property type="entry name" value="CAP"/>
    <property type="match status" value="1"/>
</dbReference>
<accession>A0A7C3DFY6</accession>
<sequence>MKPWMLVCLLSLAACTPPTAPPSTESPDPPSESLPACSTVRFDAEGADLNSVVFTQALNQVRATPCRCANQAYATPVAAVAWNVKLEAAALAHSQDMQRNNFFSHTGSDGSNPGQRIARAGYSAASWGENIAAGYPDMSTVIRGWLESKSGHCEAIKSASFSEIGAALVQGDASNTYRTYWTLVLARPR</sequence>
<organism evidence="3">
    <name type="scientific">Meiothermus ruber</name>
    <dbReference type="NCBI Taxonomy" id="277"/>
    <lineage>
        <taxon>Bacteria</taxon>
        <taxon>Thermotogati</taxon>
        <taxon>Deinococcota</taxon>
        <taxon>Deinococci</taxon>
        <taxon>Thermales</taxon>
        <taxon>Thermaceae</taxon>
        <taxon>Meiothermus</taxon>
    </lineage>
</organism>
<keyword evidence="1" id="KW-0732">Signal</keyword>
<comment type="caution">
    <text evidence="3">The sequence shown here is derived from an EMBL/GenBank/DDBJ whole genome shotgun (WGS) entry which is preliminary data.</text>
</comment>
<feature type="chain" id="PRO_5027773297" evidence="1">
    <location>
        <begin position="21"/>
        <end position="189"/>
    </location>
</feature>